<comment type="caution">
    <text evidence="3">The sequence shown here is derived from an EMBL/GenBank/DDBJ whole genome shotgun (WGS) entry which is preliminary data.</text>
</comment>
<dbReference type="InterPro" id="IPR001810">
    <property type="entry name" value="F-box_dom"/>
</dbReference>
<evidence type="ECO:0000313" key="4">
    <source>
        <dbReference type="Proteomes" id="UP001153678"/>
    </source>
</evidence>
<dbReference type="Proteomes" id="UP001153678">
    <property type="component" value="Unassembled WGS sequence"/>
</dbReference>
<dbReference type="AlphaFoldDB" id="A0A9W4SKM1"/>
<dbReference type="OrthoDB" id="10479877at2759"/>
<feature type="region of interest" description="Disordered" evidence="1">
    <location>
        <begin position="207"/>
        <end position="226"/>
    </location>
</feature>
<reference evidence="3" key="1">
    <citation type="submission" date="2022-08" db="EMBL/GenBank/DDBJ databases">
        <authorList>
            <person name="Kallberg Y."/>
            <person name="Tangrot J."/>
            <person name="Rosling A."/>
        </authorList>
    </citation>
    <scope>NUCLEOTIDE SEQUENCE</scope>
    <source>
        <strain evidence="3">Wild A</strain>
    </source>
</reference>
<dbReference type="InterPro" id="IPR036047">
    <property type="entry name" value="F-box-like_dom_sf"/>
</dbReference>
<feature type="domain" description="F-box" evidence="2">
    <location>
        <begin position="237"/>
        <end position="289"/>
    </location>
</feature>
<sequence>MNFYTIYQYPHCYSGLPVYNTQQPAHYTQPQYMNQIFSDYPLYGPQVQLIYDPPYQVVLRANASMFVSYQSSLRFEAPEFVPQAVNVHPQQYPHHQSTFLIDAPDFIPKTANRRPSFVPQTQRELRVETPEFIPKSPRNKVFDRKIAITRQSQVSRKLDAPNDLKESQRTEVRKDFVNANEDDGDDEEREEVREERRKVPRELSALRKEVLKNHRNKTKLRQRKKKRIEANPNLPALADATKAPCEIFMEICIYLSPSDLYSLTRVCKIWRNWLVAPNNTRTQKIWSDSRKYFINRVKNPPIGVDEFKWYIQRWRKVPDWIMDCYFCFNKKAKKSCKFKRTLVKACKHCHDFYSRRARKKYPNIYNSLNSLKPVKPIAKPRRRRRKCWW</sequence>
<feature type="compositionally biased region" description="Basic and acidic residues" evidence="1">
    <location>
        <begin position="156"/>
        <end position="176"/>
    </location>
</feature>
<evidence type="ECO:0000313" key="3">
    <source>
        <dbReference type="EMBL" id="CAI2172561.1"/>
    </source>
</evidence>
<feature type="region of interest" description="Disordered" evidence="1">
    <location>
        <begin position="153"/>
        <end position="198"/>
    </location>
</feature>
<accession>A0A9W4SKM1</accession>
<keyword evidence="4" id="KW-1185">Reference proteome</keyword>
<dbReference type="PROSITE" id="PS50181">
    <property type="entry name" value="FBOX"/>
    <property type="match status" value="1"/>
</dbReference>
<dbReference type="CDD" id="cd09917">
    <property type="entry name" value="F-box_SF"/>
    <property type="match status" value="1"/>
</dbReference>
<dbReference type="EMBL" id="CAMKVN010000957">
    <property type="protein sequence ID" value="CAI2172561.1"/>
    <property type="molecule type" value="Genomic_DNA"/>
</dbReference>
<protein>
    <submittedName>
        <fullName evidence="3">79_t:CDS:1</fullName>
    </submittedName>
</protein>
<organism evidence="3 4">
    <name type="scientific">Funneliformis geosporum</name>
    <dbReference type="NCBI Taxonomy" id="1117311"/>
    <lineage>
        <taxon>Eukaryota</taxon>
        <taxon>Fungi</taxon>
        <taxon>Fungi incertae sedis</taxon>
        <taxon>Mucoromycota</taxon>
        <taxon>Glomeromycotina</taxon>
        <taxon>Glomeromycetes</taxon>
        <taxon>Glomerales</taxon>
        <taxon>Glomeraceae</taxon>
        <taxon>Funneliformis</taxon>
    </lineage>
</organism>
<evidence type="ECO:0000256" key="1">
    <source>
        <dbReference type="SAM" id="MobiDB-lite"/>
    </source>
</evidence>
<feature type="compositionally biased region" description="Acidic residues" evidence="1">
    <location>
        <begin position="180"/>
        <end position="189"/>
    </location>
</feature>
<evidence type="ECO:0000259" key="2">
    <source>
        <dbReference type="PROSITE" id="PS50181"/>
    </source>
</evidence>
<name>A0A9W4SKM1_9GLOM</name>
<feature type="compositionally biased region" description="Basic residues" evidence="1">
    <location>
        <begin position="213"/>
        <end position="226"/>
    </location>
</feature>
<dbReference type="Pfam" id="PF12937">
    <property type="entry name" value="F-box-like"/>
    <property type="match status" value="1"/>
</dbReference>
<dbReference type="SUPFAM" id="SSF81383">
    <property type="entry name" value="F-box domain"/>
    <property type="match status" value="1"/>
</dbReference>
<gene>
    <name evidence="3" type="ORF">FWILDA_LOCUS5641</name>
</gene>
<proteinExistence type="predicted"/>